<dbReference type="Pfam" id="PF03652">
    <property type="entry name" value="RuvX"/>
    <property type="match status" value="1"/>
</dbReference>
<organism evidence="7 8">
    <name type="scientific">Youngiibacter multivorans</name>
    <dbReference type="NCBI Taxonomy" id="937251"/>
    <lineage>
        <taxon>Bacteria</taxon>
        <taxon>Bacillati</taxon>
        <taxon>Bacillota</taxon>
        <taxon>Clostridia</taxon>
        <taxon>Eubacteriales</taxon>
        <taxon>Clostridiaceae</taxon>
        <taxon>Youngiibacter</taxon>
    </lineage>
</organism>
<keyword evidence="1 5" id="KW-0963">Cytoplasm</keyword>
<dbReference type="PANTHER" id="PTHR33317">
    <property type="entry name" value="POLYNUCLEOTIDYL TRANSFERASE, RIBONUCLEASE H-LIKE SUPERFAMILY PROTEIN"/>
    <property type="match status" value="1"/>
</dbReference>
<evidence type="ECO:0000259" key="6">
    <source>
        <dbReference type="SMART" id="SM00732"/>
    </source>
</evidence>
<accession>A0ABS4G632</accession>
<dbReference type="CDD" id="cd16964">
    <property type="entry name" value="YqgF"/>
    <property type="match status" value="1"/>
</dbReference>
<feature type="domain" description="YqgF/RNase H-like" evidence="6">
    <location>
        <begin position="1"/>
        <end position="101"/>
    </location>
</feature>
<dbReference type="InterPro" id="IPR012337">
    <property type="entry name" value="RNaseH-like_sf"/>
</dbReference>
<comment type="function">
    <text evidence="5">Could be a nuclease involved in processing of the 5'-end of pre-16S rRNA.</text>
</comment>
<proteinExistence type="inferred from homology"/>
<dbReference type="GO" id="GO:0016787">
    <property type="term" value="F:hydrolase activity"/>
    <property type="evidence" value="ECO:0007669"/>
    <property type="project" value="UniProtKB-KW"/>
</dbReference>
<dbReference type="InterPro" id="IPR006641">
    <property type="entry name" value="YqgF/RNaseH-like_dom"/>
</dbReference>
<dbReference type="NCBIfam" id="TIGR00250">
    <property type="entry name" value="RNAse_H_YqgF"/>
    <property type="match status" value="1"/>
</dbReference>
<sequence>MRYAGLDVGTRTIGVAVSDPLGYTAQGITTVKRKSMEDDLAGLSKIFLEYSVTGIVVGLPKNMDGTIGPQAQMSLDFGAFLEERTGMKVEFWDERLTTRASHRIMLEADFSRKKRKSLVDKIAATFILQGYLDKISSTIQTKR</sequence>
<keyword evidence="3 5" id="KW-0540">Nuclease</keyword>
<dbReference type="SMART" id="SM00732">
    <property type="entry name" value="YqgFc"/>
    <property type="match status" value="1"/>
</dbReference>
<evidence type="ECO:0000256" key="5">
    <source>
        <dbReference type="HAMAP-Rule" id="MF_00651"/>
    </source>
</evidence>
<dbReference type="HAMAP" id="MF_00651">
    <property type="entry name" value="Nuclease_YqgF"/>
    <property type="match status" value="1"/>
</dbReference>
<dbReference type="InterPro" id="IPR037027">
    <property type="entry name" value="YqgF/RNaseH-like_dom_sf"/>
</dbReference>
<dbReference type="InterPro" id="IPR005227">
    <property type="entry name" value="YqgF"/>
</dbReference>
<keyword evidence="2 5" id="KW-0690">Ribosome biogenesis</keyword>
<name>A0ABS4G632_9CLOT</name>
<keyword evidence="4 5" id="KW-0378">Hydrolase</keyword>
<dbReference type="EMBL" id="JAGGKC010000023">
    <property type="protein sequence ID" value="MBP1920037.1"/>
    <property type="molecule type" value="Genomic_DNA"/>
</dbReference>
<evidence type="ECO:0000256" key="1">
    <source>
        <dbReference type="ARBA" id="ARBA00022490"/>
    </source>
</evidence>
<dbReference type="PANTHER" id="PTHR33317:SF4">
    <property type="entry name" value="POLYNUCLEOTIDYL TRANSFERASE, RIBONUCLEASE H-LIKE SUPERFAMILY PROTEIN"/>
    <property type="match status" value="1"/>
</dbReference>
<evidence type="ECO:0000313" key="7">
    <source>
        <dbReference type="EMBL" id="MBP1920037.1"/>
    </source>
</evidence>
<dbReference type="RefSeq" id="WP_209460217.1">
    <property type="nucleotide sequence ID" value="NZ_JAGGKC010000023.1"/>
</dbReference>
<dbReference type="EC" id="3.1.-.-" evidence="5"/>
<reference evidence="7 8" key="1">
    <citation type="submission" date="2021-03" db="EMBL/GenBank/DDBJ databases">
        <title>Genomic Encyclopedia of Type Strains, Phase IV (KMG-IV): sequencing the most valuable type-strain genomes for metagenomic binning, comparative biology and taxonomic classification.</title>
        <authorList>
            <person name="Goeker M."/>
        </authorList>
    </citation>
    <scope>NUCLEOTIDE SEQUENCE [LARGE SCALE GENOMIC DNA]</scope>
    <source>
        <strain evidence="7 8">DSM 6139</strain>
    </source>
</reference>
<gene>
    <name evidence="7" type="ORF">J2Z34_002535</name>
</gene>
<protein>
    <recommendedName>
        <fullName evidence="5">Putative pre-16S rRNA nuclease</fullName>
        <ecNumber evidence="5">3.1.-.-</ecNumber>
    </recommendedName>
</protein>
<dbReference type="SUPFAM" id="SSF53098">
    <property type="entry name" value="Ribonuclease H-like"/>
    <property type="match status" value="1"/>
</dbReference>
<evidence type="ECO:0000256" key="3">
    <source>
        <dbReference type="ARBA" id="ARBA00022722"/>
    </source>
</evidence>
<keyword evidence="8" id="KW-1185">Reference proteome</keyword>
<comment type="caution">
    <text evidence="7">The sequence shown here is derived from an EMBL/GenBank/DDBJ whole genome shotgun (WGS) entry which is preliminary data.</text>
</comment>
<evidence type="ECO:0000313" key="8">
    <source>
        <dbReference type="Proteomes" id="UP001519271"/>
    </source>
</evidence>
<comment type="subcellular location">
    <subcellularLocation>
        <location evidence="5">Cytoplasm</location>
    </subcellularLocation>
</comment>
<evidence type="ECO:0000256" key="2">
    <source>
        <dbReference type="ARBA" id="ARBA00022517"/>
    </source>
</evidence>
<dbReference type="Proteomes" id="UP001519271">
    <property type="component" value="Unassembled WGS sequence"/>
</dbReference>
<dbReference type="Gene3D" id="3.30.420.140">
    <property type="entry name" value="YqgF/RNase H-like domain"/>
    <property type="match status" value="1"/>
</dbReference>
<comment type="similarity">
    <text evidence="5">Belongs to the YqgF HJR family.</text>
</comment>
<evidence type="ECO:0000256" key="4">
    <source>
        <dbReference type="ARBA" id="ARBA00022801"/>
    </source>
</evidence>